<evidence type="ECO:0000313" key="1">
    <source>
        <dbReference type="EMBL" id="GDY32081.1"/>
    </source>
</evidence>
<accession>A0A4D4J689</accession>
<comment type="caution">
    <text evidence="1">The sequence shown here is derived from an EMBL/GenBank/DDBJ whole genome shotgun (WGS) entry which is preliminary data.</text>
</comment>
<dbReference type="OrthoDB" id="3691141at2"/>
<keyword evidence="2" id="KW-1185">Reference proteome</keyword>
<dbReference type="RefSeq" id="WP_137815112.1">
    <property type="nucleotide sequence ID" value="NZ_BJFL01000020.1"/>
</dbReference>
<dbReference type="Proteomes" id="UP000298860">
    <property type="component" value="Unassembled WGS sequence"/>
</dbReference>
<protein>
    <submittedName>
        <fullName evidence="1">Uncharacterized protein</fullName>
    </submittedName>
</protein>
<proteinExistence type="predicted"/>
<reference evidence="2" key="1">
    <citation type="submission" date="2019-04" db="EMBL/GenBank/DDBJ databases">
        <title>Draft genome sequence of Pseudonocardiaceae bacterium SL3-2-4.</title>
        <authorList>
            <person name="Ningsih F."/>
            <person name="Yokota A."/>
            <person name="Sakai Y."/>
            <person name="Nanatani K."/>
            <person name="Yabe S."/>
            <person name="Oetari A."/>
            <person name="Sjamsuridzal W."/>
        </authorList>
    </citation>
    <scope>NUCLEOTIDE SEQUENCE [LARGE SCALE GENOMIC DNA]</scope>
    <source>
        <strain evidence="2">SL3-2-4</strain>
    </source>
</reference>
<name>A0A4D4J689_9PSEU</name>
<dbReference type="AlphaFoldDB" id="A0A4D4J689"/>
<gene>
    <name evidence="1" type="ORF">GTS_37140</name>
</gene>
<evidence type="ECO:0000313" key="2">
    <source>
        <dbReference type="Proteomes" id="UP000298860"/>
    </source>
</evidence>
<dbReference type="EMBL" id="BJFL01000020">
    <property type="protein sequence ID" value="GDY32081.1"/>
    <property type="molecule type" value="Genomic_DNA"/>
</dbReference>
<organism evidence="1 2">
    <name type="scientific">Gandjariella thermophila</name>
    <dbReference type="NCBI Taxonomy" id="1931992"/>
    <lineage>
        <taxon>Bacteria</taxon>
        <taxon>Bacillati</taxon>
        <taxon>Actinomycetota</taxon>
        <taxon>Actinomycetes</taxon>
        <taxon>Pseudonocardiales</taxon>
        <taxon>Pseudonocardiaceae</taxon>
        <taxon>Gandjariella</taxon>
    </lineage>
</organism>
<sequence length="92" mass="10469">MTELRTRHLGPGEYAAEVDEGENTTHHRVVVTHGLIEDLEIPDVTEEQVVRESLGFLLEKLPNTSLPHDIDLDELSRGDDRYVPELQRRLVG</sequence>